<dbReference type="Proteomes" id="UP000321085">
    <property type="component" value="Unassembled WGS sequence"/>
</dbReference>
<dbReference type="RefSeq" id="WP_162815838.1">
    <property type="nucleotide sequence ID" value="NZ_BJYU01000080.1"/>
</dbReference>
<accession>A0A512BY65</accession>
<evidence type="ECO:0000313" key="2">
    <source>
        <dbReference type="Proteomes" id="UP000321085"/>
    </source>
</evidence>
<sequence length="56" mass="6256">MAKAIDMMVQNRHVDDGFSRLAEINKDLSFEAIVRDFPQLFTKGAREAASTGLTKN</sequence>
<gene>
    <name evidence="1" type="ORF">MAE02_46000</name>
</gene>
<dbReference type="EMBL" id="BJYU01000080">
    <property type="protein sequence ID" value="GEO16904.1"/>
    <property type="molecule type" value="Genomic_DNA"/>
</dbReference>
<name>A0A512BY65_9HYPH</name>
<comment type="caution">
    <text evidence="1">The sequence shown here is derived from an EMBL/GenBank/DDBJ whole genome shotgun (WGS) entry which is preliminary data.</text>
</comment>
<keyword evidence="2" id="KW-1185">Reference proteome</keyword>
<evidence type="ECO:0000313" key="1">
    <source>
        <dbReference type="EMBL" id="GEO16904.1"/>
    </source>
</evidence>
<dbReference type="AlphaFoldDB" id="A0A512BY65"/>
<proteinExistence type="predicted"/>
<organism evidence="1 2">
    <name type="scientific">Microvirga aerophila</name>
    <dbReference type="NCBI Taxonomy" id="670291"/>
    <lineage>
        <taxon>Bacteria</taxon>
        <taxon>Pseudomonadati</taxon>
        <taxon>Pseudomonadota</taxon>
        <taxon>Alphaproteobacteria</taxon>
        <taxon>Hyphomicrobiales</taxon>
        <taxon>Methylobacteriaceae</taxon>
        <taxon>Microvirga</taxon>
    </lineage>
</organism>
<reference evidence="1 2" key="1">
    <citation type="submission" date="2019-07" db="EMBL/GenBank/DDBJ databases">
        <title>Whole genome shotgun sequence of Microvirga aerophila NBRC 106136.</title>
        <authorList>
            <person name="Hosoyama A."/>
            <person name="Uohara A."/>
            <person name="Ohji S."/>
            <person name="Ichikawa N."/>
        </authorList>
    </citation>
    <scope>NUCLEOTIDE SEQUENCE [LARGE SCALE GENOMIC DNA]</scope>
    <source>
        <strain evidence="1 2">NBRC 106136</strain>
    </source>
</reference>
<protein>
    <submittedName>
        <fullName evidence="1">Uncharacterized protein</fullName>
    </submittedName>
</protein>